<evidence type="ECO:0000256" key="4">
    <source>
        <dbReference type="ARBA" id="ARBA00023186"/>
    </source>
</evidence>
<keyword evidence="4" id="KW-0143">Chaperone</keyword>
<keyword evidence="2" id="KW-0235">DNA replication</keyword>
<gene>
    <name evidence="11" type="ORF">BDV25DRAFT_166844</name>
</gene>
<dbReference type="PANTHER" id="PTHR15272">
    <property type="entry name" value="CHROMATIN ASSEMBLY FACTOR 1 SUBUNIT A CAF-1 SUBUNIT A"/>
    <property type="match status" value="1"/>
</dbReference>
<dbReference type="GO" id="GO:0006334">
    <property type="term" value="P:nucleosome assembly"/>
    <property type="evidence" value="ECO:0007669"/>
    <property type="project" value="TreeGrafter"/>
</dbReference>
<protein>
    <submittedName>
        <fullName evidence="11">Chromatin assembly factor 1 subunit A-domain-containing protein</fullName>
    </submittedName>
</protein>
<dbReference type="InterPro" id="IPR021644">
    <property type="entry name" value="CAF-1_p150_acidic"/>
</dbReference>
<proteinExistence type="predicted"/>
<keyword evidence="12" id="KW-1185">Reference proteome</keyword>
<accession>A0A5N6TDT1</accession>
<feature type="domain" description="Chromatin assembly factor 1 subunit Cac1-like C-terminal" evidence="10">
    <location>
        <begin position="494"/>
        <end position="549"/>
    </location>
</feature>
<evidence type="ECO:0000259" key="9">
    <source>
        <dbReference type="Pfam" id="PF12253"/>
    </source>
</evidence>
<evidence type="ECO:0000256" key="1">
    <source>
        <dbReference type="ARBA" id="ARBA00004123"/>
    </source>
</evidence>
<feature type="region of interest" description="Disordered" evidence="7">
    <location>
        <begin position="1"/>
        <end position="190"/>
    </location>
</feature>
<dbReference type="AlphaFoldDB" id="A0A5N6TDT1"/>
<keyword evidence="5" id="KW-0234">DNA repair</keyword>
<evidence type="ECO:0000259" key="10">
    <source>
        <dbReference type="Pfam" id="PF21796"/>
    </source>
</evidence>
<evidence type="ECO:0000259" key="8">
    <source>
        <dbReference type="Pfam" id="PF11600"/>
    </source>
</evidence>
<dbReference type="OrthoDB" id="79480at2759"/>
<dbReference type="GO" id="GO:0033186">
    <property type="term" value="C:CAF-1 complex"/>
    <property type="evidence" value="ECO:0007669"/>
    <property type="project" value="TreeGrafter"/>
</dbReference>
<dbReference type="GO" id="GO:0005634">
    <property type="term" value="C:nucleus"/>
    <property type="evidence" value="ECO:0007669"/>
    <property type="project" value="UniProtKB-SubCell"/>
</dbReference>
<dbReference type="PANTHER" id="PTHR15272:SF0">
    <property type="entry name" value="CHROMATIN ASSEMBLY FACTOR 1 SUBUNIT A"/>
    <property type="match status" value="1"/>
</dbReference>
<evidence type="ECO:0000256" key="3">
    <source>
        <dbReference type="ARBA" id="ARBA00022763"/>
    </source>
</evidence>
<dbReference type="InterPro" id="IPR022043">
    <property type="entry name" value="CAF1A_DD"/>
</dbReference>
<feature type="compositionally biased region" description="Polar residues" evidence="7">
    <location>
        <begin position="164"/>
        <end position="178"/>
    </location>
</feature>
<feature type="domain" description="Chromatin assembly factor 1 p150 subunit acidic region" evidence="8">
    <location>
        <begin position="58"/>
        <end position="163"/>
    </location>
</feature>
<comment type="subcellular location">
    <subcellularLocation>
        <location evidence="1">Nucleus</location>
    </subcellularLocation>
</comment>
<dbReference type="Pfam" id="PF21796">
    <property type="entry name" value="Cac1_C"/>
    <property type="match status" value="1"/>
</dbReference>
<feature type="compositionally biased region" description="Basic and acidic residues" evidence="7">
    <location>
        <begin position="58"/>
        <end position="147"/>
    </location>
</feature>
<organism evidence="11 12">
    <name type="scientific">Aspergillus avenaceus</name>
    <dbReference type="NCBI Taxonomy" id="36643"/>
    <lineage>
        <taxon>Eukaryota</taxon>
        <taxon>Fungi</taxon>
        <taxon>Dikarya</taxon>
        <taxon>Ascomycota</taxon>
        <taxon>Pezizomycotina</taxon>
        <taxon>Eurotiomycetes</taxon>
        <taxon>Eurotiomycetidae</taxon>
        <taxon>Eurotiales</taxon>
        <taxon>Aspergillaceae</taxon>
        <taxon>Aspergillus</taxon>
        <taxon>Aspergillus subgen. Circumdati</taxon>
    </lineage>
</organism>
<dbReference type="GO" id="GO:0006260">
    <property type="term" value="P:DNA replication"/>
    <property type="evidence" value="ECO:0007669"/>
    <property type="project" value="UniProtKB-KW"/>
</dbReference>
<feature type="region of interest" description="Disordered" evidence="7">
    <location>
        <begin position="346"/>
        <end position="383"/>
    </location>
</feature>
<evidence type="ECO:0000256" key="5">
    <source>
        <dbReference type="ARBA" id="ARBA00023204"/>
    </source>
</evidence>
<evidence type="ECO:0000313" key="12">
    <source>
        <dbReference type="Proteomes" id="UP000325780"/>
    </source>
</evidence>
<name>A0A5N6TDT1_ASPAV</name>
<dbReference type="Proteomes" id="UP000325780">
    <property type="component" value="Unassembled WGS sequence"/>
</dbReference>
<dbReference type="InterPro" id="IPR048800">
    <property type="entry name" value="Cac1-like_C"/>
</dbReference>
<dbReference type="EMBL" id="ML742525">
    <property type="protein sequence ID" value="KAE8144436.1"/>
    <property type="molecule type" value="Genomic_DNA"/>
</dbReference>
<keyword evidence="6" id="KW-0539">Nucleus</keyword>
<keyword evidence="3" id="KW-0227">DNA damage</keyword>
<evidence type="ECO:0000313" key="11">
    <source>
        <dbReference type="EMBL" id="KAE8144436.1"/>
    </source>
</evidence>
<dbReference type="Pfam" id="PF11600">
    <property type="entry name" value="CAF1A_acidic"/>
    <property type="match status" value="1"/>
</dbReference>
<feature type="domain" description="Chromatin assembly factor 1 subunit A dimerization" evidence="9">
    <location>
        <begin position="300"/>
        <end position="374"/>
    </location>
</feature>
<evidence type="ECO:0000256" key="7">
    <source>
        <dbReference type="SAM" id="MobiDB-lite"/>
    </source>
</evidence>
<evidence type="ECO:0000256" key="2">
    <source>
        <dbReference type="ARBA" id="ARBA00022705"/>
    </source>
</evidence>
<sequence>MSHVLITNWERPGSATGEEGSKNTTLADSPGPTGDSAMAHLTTDSPASKKRKLSPASKDAKQQEKEARLQEKEAKERQRLEEKAKREEEKRVRDEEKKKREADREEKRKAREDEKAARDEERRKKEAAKEEEKRKKEEEKLKKERAQPKLNAFFAKPKTPAQAPASTTAGSPQKSGNDGTAADTGREAAPVSDYQRAFPEFFLQSHTVVAPFNRFERDTEALRLMREKVDASLKSDNGMDNPGVLRPTEIFNMMPFKRRRGRLPASVREILLQMQALSDQAGTSDAAQRQQALLKKVRMKSLKFGEDVRPPYQGTYTKRLPESNAYKMMRNPFRRCLPETNYDYDSEVEWEEPEEGEELDSEEEEEMSEDGEDDMDGFLDDDDDQLVDGKRRLIVGDLEPICTGIRWHDQEVDPELRAYKIDTISDTMHFPIDPFSTAYWQKPKAPEPNHAGGAGRSTLHSFLGNPASGGASAQDGSALPLLGKAKRTFPPEQLEEFKQVVDGSDLTKIGLIELLKKRFPKVSKDILKDTLNSVATRVGQKEAEKKWVCK</sequence>
<dbReference type="Pfam" id="PF12253">
    <property type="entry name" value="CAF1A_dimeriz"/>
    <property type="match status" value="1"/>
</dbReference>
<feature type="region of interest" description="Disordered" evidence="7">
    <location>
        <begin position="446"/>
        <end position="476"/>
    </location>
</feature>
<reference evidence="11 12" key="1">
    <citation type="submission" date="2019-04" db="EMBL/GenBank/DDBJ databases">
        <title>Friends and foes A comparative genomics study of 23 Aspergillus species from section Flavi.</title>
        <authorList>
            <consortium name="DOE Joint Genome Institute"/>
            <person name="Kjaerbolling I."/>
            <person name="Vesth T."/>
            <person name="Frisvad J.C."/>
            <person name="Nybo J.L."/>
            <person name="Theobald S."/>
            <person name="Kildgaard S."/>
            <person name="Isbrandt T."/>
            <person name="Kuo A."/>
            <person name="Sato A."/>
            <person name="Lyhne E.K."/>
            <person name="Kogle M.E."/>
            <person name="Wiebenga A."/>
            <person name="Kun R.S."/>
            <person name="Lubbers R.J."/>
            <person name="Makela M.R."/>
            <person name="Barry K."/>
            <person name="Chovatia M."/>
            <person name="Clum A."/>
            <person name="Daum C."/>
            <person name="Haridas S."/>
            <person name="He G."/>
            <person name="LaButti K."/>
            <person name="Lipzen A."/>
            <person name="Mondo S."/>
            <person name="Riley R."/>
            <person name="Salamov A."/>
            <person name="Simmons B.A."/>
            <person name="Magnuson J.K."/>
            <person name="Henrissat B."/>
            <person name="Mortensen U.H."/>
            <person name="Larsen T.O."/>
            <person name="Devries R.P."/>
            <person name="Grigoriev I.V."/>
            <person name="Machida M."/>
            <person name="Baker S.E."/>
            <person name="Andersen M.R."/>
        </authorList>
    </citation>
    <scope>NUCLEOTIDE SEQUENCE [LARGE SCALE GENOMIC DNA]</scope>
    <source>
        <strain evidence="11 12">IBT 18842</strain>
    </source>
</reference>
<dbReference type="GO" id="GO:0006281">
    <property type="term" value="P:DNA repair"/>
    <property type="evidence" value="ECO:0007669"/>
    <property type="project" value="UniProtKB-KW"/>
</dbReference>
<evidence type="ECO:0000256" key="6">
    <source>
        <dbReference type="ARBA" id="ARBA00023242"/>
    </source>
</evidence>